<dbReference type="GO" id="GO:0003700">
    <property type="term" value="F:DNA-binding transcription factor activity"/>
    <property type="evidence" value="ECO:0007669"/>
    <property type="project" value="InterPro"/>
</dbReference>
<dbReference type="Pfam" id="PF02311">
    <property type="entry name" value="AraC_binding"/>
    <property type="match status" value="1"/>
</dbReference>
<keyword evidence="1" id="KW-0963">Cytoplasm</keyword>
<dbReference type="RefSeq" id="WP_243120044.1">
    <property type="nucleotide sequence ID" value="NZ_CABHMY010000033.1"/>
</dbReference>
<gene>
    <name evidence="6" type="primary">tetD_2</name>
    <name evidence="6" type="ORF">FPPS064S07_02034</name>
</gene>
<accession>A0A564SDS3</accession>
<proteinExistence type="predicted"/>
<dbReference type="InterPro" id="IPR009057">
    <property type="entry name" value="Homeodomain-like_sf"/>
</dbReference>
<reference evidence="6 7" key="1">
    <citation type="submission" date="2019-07" db="EMBL/GenBank/DDBJ databases">
        <authorList>
            <person name="Hibberd C M."/>
            <person name="Gehrig L. J."/>
            <person name="Chang H.-W."/>
            <person name="Venkatesh S."/>
        </authorList>
    </citation>
    <scope>NUCLEOTIDE SEQUENCE [LARGE SCALE GENOMIC DNA]</scope>
    <source>
        <strain evidence="6">Faecalibacterium_prausnitzii_JG_BgPS064</strain>
    </source>
</reference>
<evidence type="ECO:0000256" key="2">
    <source>
        <dbReference type="ARBA" id="ARBA00023015"/>
    </source>
</evidence>
<dbReference type="Gene3D" id="2.60.120.10">
    <property type="entry name" value="Jelly Rolls"/>
    <property type="match status" value="1"/>
</dbReference>
<organism evidence="6 7">
    <name type="scientific">Faecalibacterium prausnitzii</name>
    <dbReference type="NCBI Taxonomy" id="853"/>
    <lineage>
        <taxon>Bacteria</taxon>
        <taxon>Bacillati</taxon>
        <taxon>Bacillota</taxon>
        <taxon>Clostridia</taxon>
        <taxon>Eubacteriales</taxon>
        <taxon>Oscillospiraceae</taxon>
        <taxon>Faecalibacterium</taxon>
    </lineage>
</organism>
<dbReference type="Pfam" id="PF12833">
    <property type="entry name" value="HTH_18"/>
    <property type="match status" value="1"/>
</dbReference>
<keyword evidence="4" id="KW-0804">Transcription</keyword>
<name>A0A564SDS3_9FIRM</name>
<dbReference type="SUPFAM" id="SSF46689">
    <property type="entry name" value="Homeodomain-like"/>
    <property type="match status" value="2"/>
</dbReference>
<keyword evidence="7" id="KW-1185">Reference proteome</keyword>
<dbReference type="GO" id="GO:0043565">
    <property type="term" value="F:sequence-specific DNA binding"/>
    <property type="evidence" value="ECO:0007669"/>
    <property type="project" value="InterPro"/>
</dbReference>
<dbReference type="EMBL" id="CABHMY010000033">
    <property type="protein sequence ID" value="VUW93219.1"/>
    <property type="molecule type" value="Genomic_DNA"/>
</dbReference>
<evidence type="ECO:0000256" key="3">
    <source>
        <dbReference type="ARBA" id="ARBA00023125"/>
    </source>
</evidence>
<evidence type="ECO:0000313" key="7">
    <source>
        <dbReference type="Proteomes" id="UP000406184"/>
    </source>
</evidence>
<dbReference type="InterPro" id="IPR014710">
    <property type="entry name" value="RmlC-like_jellyroll"/>
</dbReference>
<sequence length="341" mass="39772">MSVILKETGAEEIALRKFDTGKMFGFQREKKMDFANYKMEWPREGLTVRCFAHDIMNYRYHWHPDEYELNILLHGSQEYCRGTQNVLLEEDDVLLTPPGVGHASFGQQANTTAIVLHFSAAAIRPFFKKSGVYHFPTCLSDEGTRTEERYRQIRFYASQIFTLMQQNSLYAQLAVRASLELLLVVLCTEFEPQRLNEMPEDERRRSTIRRLLTYVEEHYAEKLTLENLADFAQYNRTYVSTLFKQVVGVNFHEYLSRVRFQHALNDLALTKDGLTDIALRNGFADLKTFNARFRATLHRTPTEYRAQLSPDRVIRVGERKFLLSEDPILQAKLRAYLKVGC</sequence>
<dbReference type="SMART" id="SM00342">
    <property type="entry name" value="HTH_ARAC"/>
    <property type="match status" value="1"/>
</dbReference>
<dbReference type="Proteomes" id="UP000406184">
    <property type="component" value="Unassembled WGS sequence"/>
</dbReference>
<evidence type="ECO:0000256" key="1">
    <source>
        <dbReference type="ARBA" id="ARBA00022490"/>
    </source>
</evidence>
<dbReference type="PROSITE" id="PS01124">
    <property type="entry name" value="HTH_ARAC_FAMILY_2"/>
    <property type="match status" value="1"/>
</dbReference>
<dbReference type="AlphaFoldDB" id="A0A564SDS3"/>
<dbReference type="InterPro" id="IPR037923">
    <property type="entry name" value="HTH-like"/>
</dbReference>
<evidence type="ECO:0000313" key="6">
    <source>
        <dbReference type="EMBL" id="VUW93219.1"/>
    </source>
</evidence>
<dbReference type="PANTHER" id="PTHR46796:SF13">
    <property type="entry name" value="HTH-TYPE TRANSCRIPTIONAL ACTIVATOR RHAS"/>
    <property type="match status" value="1"/>
</dbReference>
<keyword evidence="2" id="KW-0805">Transcription regulation</keyword>
<feature type="domain" description="HTH araC/xylS-type" evidence="5">
    <location>
        <begin position="209"/>
        <end position="307"/>
    </location>
</feature>
<protein>
    <submittedName>
        <fullName evidence="6">Transposon Tn10 TetD protein</fullName>
    </submittedName>
</protein>
<dbReference type="SUPFAM" id="SSF51215">
    <property type="entry name" value="Regulatory protein AraC"/>
    <property type="match status" value="1"/>
</dbReference>
<dbReference type="Gene3D" id="1.10.10.60">
    <property type="entry name" value="Homeodomain-like"/>
    <property type="match status" value="2"/>
</dbReference>
<evidence type="ECO:0000256" key="4">
    <source>
        <dbReference type="ARBA" id="ARBA00023163"/>
    </source>
</evidence>
<dbReference type="InterPro" id="IPR003313">
    <property type="entry name" value="AraC-bd"/>
</dbReference>
<dbReference type="InterPro" id="IPR050204">
    <property type="entry name" value="AraC_XylS_family_regulators"/>
</dbReference>
<evidence type="ECO:0000259" key="5">
    <source>
        <dbReference type="PROSITE" id="PS01124"/>
    </source>
</evidence>
<keyword evidence="3" id="KW-0238">DNA-binding</keyword>
<dbReference type="PANTHER" id="PTHR46796">
    <property type="entry name" value="HTH-TYPE TRANSCRIPTIONAL ACTIVATOR RHAS-RELATED"/>
    <property type="match status" value="1"/>
</dbReference>
<dbReference type="InterPro" id="IPR018060">
    <property type="entry name" value="HTH_AraC"/>
</dbReference>